<reference evidence="3" key="1">
    <citation type="submission" date="2017-02" db="UniProtKB">
        <authorList>
            <consortium name="WormBaseParasite"/>
        </authorList>
    </citation>
    <scope>IDENTIFICATION</scope>
</reference>
<dbReference type="Proteomes" id="UP000268014">
    <property type="component" value="Unassembled WGS sequence"/>
</dbReference>
<sequence>MLRELYNNFTTRISPFYKADIINVKRGVQQVDTISHKLLITAPENIMRTSKPKIEQAEQMLADSDNACGRIGLRLNSKKMFMKKVYYLLLPSR</sequence>
<keyword evidence="2" id="KW-1185">Reference proteome</keyword>
<protein>
    <submittedName>
        <fullName evidence="1 3">Uncharacterized protein</fullName>
    </submittedName>
</protein>
<evidence type="ECO:0000313" key="1">
    <source>
        <dbReference type="EMBL" id="VDO76320.1"/>
    </source>
</evidence>
<evidence type="ECO:0000313" key="3">
    <source>
        <dbReference type="WBParaSite" id="HPLM_0001930201-mRNA-1"/>
    </source>
</evidence>
<gene>
    <name evidence="1" type="ORF">HPLM_LOCUS19294</name>
</gene>
<dbReference type="EMBL" id="UZAF01021197">
    <property type="protein sequence ID" value="VDO76320.1"/>
    <property type="molecule type" value="Genomic_DNA"/>
</dbReference>
<reference evidence="1 2" key="2">
    <citation type="submission" date="2018-11" db="EMBL/GenBank/DDBJ databases">
        <authorList>
            <consortium name="Pathogen Informatics"/>
        </authorList>
    </citation>
    <scope>NUCLEOTIDE SEQUENCE [LARGE SCALE GENOMIC DNA]</scope>
    <source>
        <strain evidence="1 2">MHpl1</strain>
    </source>
</reference>
<accession>A0A0N4X4L0</accession>
<organism evidence="3">
    <name type="scientific">Haemonchus placei</name>
    <name type="common">Barber's pole worm</name>
    <dbReference type="NCBI Taxonomy" id="6290"/>
    <lineage>
        <taxon>Eukaryota</taxon>
        <taxon>Metazoa</taxon>
        <taxon>Ecdysozoa</taxon>
        <taxon>Nematoda</taxon>
        <taxon>Chromadorea</taxon>
        <taxon>Rhabditida</taxon>
        <taxon>Rhabditina</taxon>
        <taxon>Rhabditomorpha</taxon>
        <taxon>Strongyloidea</taxon>
        <taxon>Trichostrongylidae</taxon>
        <taxon>Haemonchus</taxon>
    </lineage>
</organism>
<dbReference type="AlphaFoldDB" id="A0A0N4X4L0"/>
<dbReference type="WBParaSite" id="HPLM_0001930201-mRNA-1">
    <property type="protein sequence ID" value="HPLM_0001930201-mRNA-1"/>
    <property type="gene ID" value="HPLM_0001930201"/>
</dbReference>
<name>A0A0N4X4L0_HAEPC</name>
<proteinExistence type="predicted"/>
<evidence type="ECO:0000313" key="2">
    <source>
        <dbReference type="Proteomes" id="UP000268014"/>
    </source>
</evidence>